<reference evidence="2 3" key="1">
    <citation type="journal article" date="2011" name="J. Bacteriol.">
        <title>Complete genome sequence of Polymorphum gilvum SL003B-26A1T, a crude oil-degrading bacterium from oil-polluted saline soil.</title>
        <authorList>
            <person name="Li S.G."/>
            <person name="Tang Y.Q."/>
            <person name="Nie Y."/>
            <person name="Cai M."/>
            <person name="Wu X.L."/>
        </authorList>
    </citation>
    <scope>NUCLEOTIDE SEQUENCE [LARGE SCALE GENOMIC DNA]</scope>
    <source>
        <strain evidence="3">LMG 25793 / CGMCC 1.9160 / SL003B-26A1</strain>
    </source>
</reference>
<feature type="transmembrane region" description="Helical" evidence="1">
    <location>
        <begin position="31"/>
        <end position="53"/>
    </location>
</feature>
<proteinExistence type="predicted"/>
<keyword evidence="1" id="KW-1133">Transmembrane helix</keyword>
<name>F2J328_POLGS</name>
<dbReference type="EMBL" id="CP002568">
    <property type="protein sequence ID" value="ADZ68898.1"/>
    <property type="molecule type" value="Genomic_DNA"/>
</dbReference>
<keyword evidence="1" id="KW-0472">Membrane</keyword>
<dbReference type="PATRIC" id="fig|991905.3.peg.473"/>
<keyword evidence="3" id="KW-1185">Reference proteome</keyword>
<protein>
    <recommendedName>
        <fullName evidence="4">Flp/Fap pilin component superfamily</fullName>
    </recommendedName>
</protein>
<keyword evidence="1" id="KW-0812">Transmembrane</keyword>
<evidence type="ECO:0000313" key="2">
    <source>
        <dbReference type="EMBL" id="ADZ68898.1"/>
    </source>
</evidence>
<gene>
    <name evidence="2" type="ordered locus">SL003B_0463</name>
</gene>
<evidence type="ECO:0000313" key="3">
    <source>
        <dbReference type="Proteomes" id="UP000008130"/>
    </source>
</evidence>
<dbReference type="AlphaFoldDB" id="F2J328"/>
<evidence type="ECO:0000256" key="1">
    <source>
        <dbReference type="SAM" id="Phobius"/>
    </source>
</evidence>
<dbReference type="OrthoDB" id="5325135at2"/>
<dbReference type="Pfam" id="PF04964">
    <property type="entry name" value="Flp_Fap"/>
    <property type="match status" value="1"/>
</dbReference>
<accession>F2J328</accession>
<dbReference type="HOGENOM" id="CLU_171854_5_2_5"/>
<organism evidence="2 3">
    <name type="scientific">Polymorphum gilvum (strain LMG 25793 / CGMCC 1.9160 / SL003B-26A1)</name>
    <dbReference type="NCBI Taxonomy" id="991905"/>
    <lineage>
        <taxon>Bacteria</taxon>
        <taxon>Pseudomonadati</taxon>
        <taxon>Pseudomonadota</taxon>
        <taxon>Alphaproteobacteria</taxon>
        <taxon>Rhodobacterales</taxon>
        <taxon>Paracoccaceae</taxon>
        <taxon>Polymorphum</taxon>
    </lineage>
</organism>
<dbReference type="eggNOG" id="COG3847">
    <property type="taxonomic scope" value="Bacteria"/>
</dbReference>
<dbReference type="InterPro" id="IPR007047">
    <property type="entry name" value="Flp_Fap"/>
</dbReference>
<dbReference type="RefSeq" id="WP_013651222.1">
    <property type="nucleotide sequence ID" value="NC_015259.1"/>
</dbReference>
<dbReference type="Proteomes" id="UP000008130">
    <property type="component" value="Chromosome"/>
</dbReference>
<dbReference type="STRING" id="991905.SL003B_0463"/>
<evidence type="ECO:0008006" key="4">
    <source>
        <dbReference type="Google" id="ProtNLM"/>
    </source>
</evidence>
<sequence>MKARTHRSEQGRTDRRSTLRRFLADERGVTAVEYGLILAMISVAIMATVLSIGEEIAADFTLLSEKLATAK</sequence>
<dbReference type="KEGG" id="pgv:SL003B_0463"/>